<dbReference type="PANTHER" id="PTHR33048:SF158">
    <property type="entry name" value="MEMBRANE PROTEIN PTH11-LIKE, PUTATIVE-RELATED"/>
    <property type="match status" value="1"/>
</dbReference>
<comment type="similarity">
    <text evidence="5">Belongs to the SAT4 family.</text>
</comment>
<reference evidence="9 10" key="1">
    <citation type="submission" date="2023-01" db="EMBL/GenBank/DDBJ databases">
        <title>Analysis of 21 Apiospora genomes using comparative genomics revels a genus with tremendous synthesis potential of carbohydrate active enzymes and secondary metabolites.</title>
        <authorList>
            <person name="Sorensen T."/>
        </authorList>
    </citation>
    <scope>NUCLEOTIDE SEQUENCE [LARGE SCALE GENOMIC DNA]</scope>
    <source>
        <strain evidence="9 10">CBS 20057</strain>
    </source>
</reference>
<evidence type="ECO:0000259" key="8">
    <source>
        <dbReference type="Pfam" id="PF20684"/>
    </source>
</evidence>
<dbReference type="EMBL" id="JAQQWI010000011">
    <property type="protein sequence ID" value="KAK8017152.1"/>
    <property type="molecule type" value="Genomic_DNA"/>
</dbReference>
<dbReference type="Pfam" id="PF20684">
    <property type="entry name" value="Fung_rhodopsin"/>
    <property type="match status" value="1"/>
</dbReference>
<gene>
    <name evidence="9" type="ORF">PG991_008228</name>
</gene>
<feature type="region of interest" description="Disordered" evidence="6">
    <location>
        <begin position="272"/>
        <end position="309"/>
    </location>
</feature>
<evidence type="ECO:0000256" key="6">
    <source>
        <dbReference type="SAM" id="MobiDB-lite"/>
    </source>
</evidence>
<evidence type="ECO:0000256" key="5">
    <source>
        <dbReference type="ARBA" id="ARBA00038359"/>
    </source>
</evidence>
<evidence type="ECO:0000256" key="1">
    <source>
        <dbReference type="ARBA" id="ARBA00004141"/>
    </source>
</evidence>
<evidence type="ECO:0000313" key="9">
    <source>
        <dbReference type="EMBL" id="KAK8017152.1"/>
    </source>
</evidence>
<feature type="transmembrane region" description="Helical" evidence="7">
    <location>
        <begin position="155"/>
        <end position="178"/>
    </location>
</feature>
<organism evidence="9 10">
    <name type="scientific">Apiospora marii</name>
    <dbReference type="NCBI Taxonomy" id="335849"/>
    <lineage>
        <taxon>Eukaryota</taxon>
        <taxon>Fungi</taxon>
        <taxon>Dikarya</taxon>
        <taxon>Ascomycota</taxon>
        <taxon>Pezizomycotina</taxon>
        <taxon>Sordariomycetes</taxon>
        <taxon>Xylariomycetidae</taxon>
        <taxon>Amphisphaeriales</taxon>
        <taxon>Apiosporaceae</taxon>
        <taxon>Apiospora</taxon>
    </lineage>
</organism>
<feature type="transmembrane region" description="Helical" evidence="7">
    <location>
        <begin position="190"/>
        <end position="212"/>
    </location>
</feature>
<dbReference type="InterPro" id="IPR052337">
    <property type="entry name" value="SAT4-like"/>
</dbReference>
<evidence type="ECO:0000256" key="3">
    <source>
        <dbReference type="ARBA" id="ARBA00022989"/>
    </source>
</evidence>
<accession>A0ABR1RQP2</accession>
<evidence type="ECO:0000313" key="10">
    <source>
        <dbReference type="Proteomes" id="UP001396898"/>
    </source>
</evidence>
<keyword evidence="2 7" id="KW-0812">Transmembrane</keyword>
<sequence length="385" mass="42000">MGTIPMDPATLSQYLQYPIQAPPPGVTPNFVNPDSTSYQVYATGPCVSGGAFGRHAWNILLGAFTKSQLILALLVEILLPVAICLVKVSVLLLYLRIFRVLNWMRVVSVVSIVLIVLWHLALSVSFAAMCAPGTGDTQLDFLAAFISQKCSDTRILVVLQGVGNVVTDIWLILLPLPAVWTLQMPNRRKLAVSSMFMVGIIACVASIVGLVYRAQYYTAGEDNIRLVVPLWVTCMVEETAGVIICCSPMTTKVFHNVKQPVVSWLSSISQRRKSGHTGSSNSKNNTGENRGYSGGSQGSQGPIYRHQQDQQNEKGLVNNNSTHNNNNSLHQIATNAIYDPVNPQDGHAAWADANGKDEDTEQLHPGVFGIERKTEYQVSRDGLGH</sequence>
<keyword evidence="3 7" id="KW-1133">Transmembrane helix</keyword>
<feature type="transmembrane region" description="Helical" evidence="7">
    <location>
        <begin position="106"/>
        <end position="135"/>
    </location>
</feature>
<comment type="caution">
    <text evidence="9">The sequence shown here is derived from an EMBL/GenBank/DDBJ whole genome shotgun (WGS) entry which is preliminary data.</text>
</comment>
<dbReference type="InterPro" id="IPR049326">
    <property type="entry name" value="Rhodopsin_dom_fungi"/>
</dbReference>
<comment type="subcellular location">
    <subcellularLocation>
        <location evidence="1">Membrane</location>
        <topology evidence="1">Multi-pass membrane protein</topology>
    </subcellularLocation>
</comment>
<protein>
    <recommendedName>
        <fullName evidence="8">Rhodopsin domain-containing protein</fullName>
    </recommendedName>
</protein>
<feature type="compositionally biased region" description="Polar residues" evidence="6">
    <location>
        <begin position="276"/>
        <end position="288"/>
    </location>
</feature>
<evidence type="ECO:0000256" key="4">
    <source>
        <dbReference type="ARBA" id="ARBA00023136"/>
    </source>
</evidence>
<dbReference type="PANTHER" id="PTHR33048">
    <property type="entry name" value="PTH11-LIKE INTEGRAL MEMBRANE PROTEIN (AFU_ORTHOLOGUE AFUA_5G11245)"/>
    <property type="match status" value="1"/>
</dbReference>
<feature type="domain" description="Rhodopsin" evidence="8">
    <location>
        <begin position="51"/>
        <end position="255"/>
    </location>
</feature>
<evidence type="ECO:0000256" key="2">
    <source>
        <dbReference type="ARBA" id="ARBA00022692"/>
    </source>
</evidence>
<dbReference type="Proteomes" id="UP001396898">
    <property type="component" value="Unassembled WGS sequence"/>
</dbReference>
<proteinExistence type="inferred from homology"/>
<name>A0ABR1RQP2_9PEZI</name>
<keyword evidence="4 7" id="KW-0472">Membrane</keyword>
<feature type="transmembrane region" description="Helical" evidence="7">
    <location>
        <begin position="69"/>
        <end position="94"/>
    </location>
</feature>
<evidence type="ECO:0000256" key="7">
    <source>
        <dbReference type="SAM" id="Phobius"/>
    </source>
</evidence>
<keyword evidence="10" id="KW-1185">Reference proteome</keyword>